<dbReference type="Pfam" id="PF13946">
    <property type="entry name" value="DUF4214"/>
    <property type="match status" value="1"/>
</dbReference>
<dbReference type="AlphaFoldDB" id="A0AAE3B7W9"/>
<dbReference type="Pfam" id="PF00353">
    <property type="entry name" value="HemolysinCabind"/>
    <property type="match status" value="1"/>
</dbReference>
<dbReference type="InterPro" id="IPR011049">
    <property type="entry name" value="Serralysin-like_metalloprot_C"/>
</dbReference>
<dbReference type="InterPro" id="IPR025282">
    <property type="entry name" value="DUF4214"/>
</dbReference>
<dbReference type="EMBL" id="JAFBRM010000008">
    <property type="protein sequence ID" value="MBM1715707.1"/>
    <property type="molecule type" value="Genomic_DNA"/>
</dbReference>
<dbReference type="InterPro" id="IPR018511">
    <property type="entry name" value="Hemolysin-typ_Ca-bd_CS"/>
</dbReference>
<sequence>MVFRVEHAQVGNTLLVSVVQDIQRLEAGSTFSIFVQMALGTATFTGTIDNDAVVDPSQLLDVGEAFFGGVTGTISEATVTDDVLFAYEFEVTEPGRIIVDSFEITLNGIPVDEDISDLQDIPYFAPADPNMPTDGPDMLQGTPGDDPILGGAGNDTIDGGAGNDTLDGGAGVDSAVFSGPLDSYTVTISPNGTTVEDRRPAGDGTDSLTDIEVIEFEGTQSGESFDLQSFGGAAQLSADALEAIIELYIAYFDRAPDAVGLNFWATAFANGTDLAQMAELFAPQPETQAAYPPGTSTLDFATTVYNNVLGRTPDQAGLDFWAGVLESGVVTRDSFILEVLAGVKATPPADASADFVAQQAADRAYLETKTDIGAYFAVHLGMSDAGQASTVMDLYDGFAVTEIDARNQADAFFAEATSPDTGSFLLPVIGVLTDDFDASSLI</sequence>
<name>A0AAE3B7W9_9RHOB</name>
<dbReference type="PANTHER" id="PTHR38340">
    <property type="entry name" value="S-LAYER PROTEIN"/>
    <property type="match status" value="1"/>
</dbReference>
<dbReference type="PRINTS" id="PR00313">
    <property type="entry name" value="CABNDNGRPT"/>
</dbReference>
<dbReference type="Proteomes" id="UP000732193">
    <property type="component" value="Unassembled WGS sequence"/>
</dbReference>
<feature type="domain" description="DUF4214" evidence="3">
    <location>
        <begin position="281"/>
        <end position="337"/>
    </location>
</feature>
<evidence type="ECO:0000313" key="5">
    <source>
        <dbReference type="Proteomes" id="UP000732193"/>
    </source>
</evidence>
<evidence type="ECO:0000256" key="2">
    <source>
        <dbReference type="ARBA" id="ARBA00022525"/>
    </source>
</evidence>
<comment type="caution">
    <text evidence="4">The sequence shown here is derived from an EMBL/GenBank/DDBJ whole genome shotgun (WGS) entry which is preliminary data.</text>
</comment>
<comment type="subcellular location">
    <subcellularLocation>
        <location evidence="1">Secreted</location>
    </subcellularLocation>
</comment>
<dbReference type="RefSeq" id="WP_203243442.1">
    <property type="nucleotide sequence ID" value="NZ_JAFBRH010000004.1"/>
</dbReference>
<keyword evidence="2" id="KW-0964">Secreted</keyword>
<accession>A0AAE3B7W9</accession>
<dbReference type="InterPro" id="IPR001343">
    <property type="entry name" value="Hemolysn_Ca-bd"/>
</dbReference>
<dbReference type="PROSITE" id="PS00330">
    <property type="entry name" value="HEMOLYSIN_CALCIUM"/>
    <property type="match status" value="3"/>
</dbReference>
<evidence type="ECO:0000259" key="3">
    <source>
        <dbReference type="Pfam" id="PF13946"/>
    </source>
</evidence>
<evidence type="ECO:0000313" key="4">
    <source>
        <dbReference type="EMBL" id="MBM1715707.1"/>
    </source>
</evidence>
<dbReference type="InterPro" id="IPR050557">
    <property type="entry name" value="RTX_toxin/Mannuronan_C5-epim"/>
</dbReference>
<dbReference type="GO" id="GO:0005576">
    <property type="term" value="C:extracellular region"/>
    <property type="evidence" value="ECO:0007669"/>
    <property type="project" value="UniProtKB-SubCell"/>
</dbReference>
<keyword evidence="5" id="KW-1185">Reference proteome</keyword>
<organism evidence="4 5">
    <name type="scientific">Sulfitobacter geojensis</name>
    <dbReference type="NCBI Taxonomy" id="1342299"/>
    <lineage>
        <taxon>Bacteria</taxon>
        <taxon>Pseudomonadati</taxon>
        <taxon>Pseudomonadota</taxon>
        <taxon>Alphaproteobacteria</taxon>
        <taxon>Rhodobacterales</taxon>
        <taxon>Roseobacteraceae</taxon>
        <taxon>Sulfitobacter</taxon>
    </lineage>
</organism>
<reference evidence="4 5" key="1">
    <citation type="submission" date="2021-01" db="EMBL/GenBank/DDBJ databases">
        <title>Diatom-associated Roseobacters Show Island Model of Population Structure.</title>
        <authorList>
            <person name="Qu L."/>
            <person name="Feng X."/>
            <person name="Chen Y."/>
            <person name="Li L."/>
            <person name="Wang X."/>
            <person name="Hu Z."/>
            <person name="Wang H."/>
            <person name="Luo H."/>
        </authorList>
    </citation>
    <scope>NUCLEOTIDE SEQUENCE [LARGE SCALE GENOMIC DNA]</scope>
    <source>
        <strain evidence="4 5">TR60-84</strain>
    </source>
</reference>
<dbReference type="PANTHER" id="PTHR38340:SF1">
    <property type="entry name" value="S-LAYER PROTEIN"/>
    <property type="match status" value="1"/>
</dbReference>
<dbReference type="Gene3D" id="2.150.10.10">
    <property type="entry name" value="Serralysin-like metalloprotease, C-terminal"/>
    <property type="match status" value="1"/>
</dbReference>
<dbReference type="GO" id="GO:0005509">
    <property type="term" value="F:calcium ion binding"/>
    <property type="evidence" value="ECO:0007669"/>
    <property type="project" value="InterPro"/>
</dbReference>
<protein>
    <submittedName>
        <fullName evidence="4">DUF4214 domain-containing protein</fullName>
    </submittedName>
</protein>
<proteinExistence type="predicted"/>
<gene>
    <name evidence="4" type="ORF">JQV55_19210</name>
</gene>
<dbReference type="SUPFAM" id="SSF51120">
    <property type="entry name" value="beta-Roll"/>
    <property type="match status" value="1"/>
</dbReference>
<evidence type="ECO:0000256" key="1">
    <source>
        <dbReference type="ARBA" id="ARBA00004613"/>
    </source>
</evidence>